<dbReference type="GO" id="GO:0003677">
    <property type="term" value="F:DNA binding"/>
    <property type="evidence" value="ECO:0007669"/>
    <property type="project" value="InterPro"/>
</dbReference>
<dbReference type="InterPro" id="IPR001387">
    <property type="entry name" value="Cro/C1-type_HTH"/>
</dbReference>
<dbReference type="EMBL" id="JAEEGA010000004">
    <property type="protein sequence ID" value="MBP1040990.1"/>
    <property type="molecule type" value="Genomic_DNA"/>
</dbReference>
<accession>A0A940PA75</accession>
<sequence>MKNIIGDVYKQIRINKGISQQDICQNKISRTTLSRFENGKVDVSLTHFHFFLKQLDISYDEFDFILNGYQANSKTAIFDAFFSLHSSLDTKKIKGIIKQCEKFLKNGNNWYIESILKIMSSFLQLGENAPDSISPFSQQFVEEIWQRLSAQDEWYMIDFRIINYILFLFPTEVAIQIGNEVLKRSRKYQHFRDIDPLNISLKLNMALLCLQQGQHLTAAKVANQAITSAKKIKRYDFLMIGLVRHGIATQSRDQINEGLLLAKIVNEEHFKEELQKEVLAFLSSDFIS</sequence>
<name>A0A940PA75_9ENTE</name>
<dbReference type="Pfam" id="PF01381">
    <property type="entry name" value="HTH_3"/>
    <property type="match status" value="1"/>
</dbReference>
<dbReference type="InterPro" id="IPR011990">
    <property type="entry name" value="TPR-like_helical_dom_sf"/>
</dbReference>
<evidence type="ECO:0000259" key="1">
    <source>
        <dbReference type="PROSITE" id="PS50943"/>
    </source>
</evidence>
<dbReference type="InterPro" id="IPR053163">
    <property type="entry name" value="HTH-type_regulator_Rgg"/>
</dbReference>
<dbReference type="Gene3D" id="1.25.40.10">
    <property type="entry name" value="Tetratricopeptide repeat domain"/>
    <property type="match status" value="1"/>
</dbReference>
<keyword evidence="3" id="KW-1185">Reference proteome</keyword>
<dbReference type="AlphaFoldDB" id="A0A940PA75"/>
<dbReference type="PANTHER" id="PTHR37038:SF13">
    <property type="entry name" value="HTH CRO_C1-TYPE DOMAIN-CONTAINING PROTEIN"/>
    <property type="match status" value="1"/>
</dbReference>
<gene>
    <name evidence="2" type="ORF">I6N95_08245</name>
</gene>
<feature type="domain" description="HTH cro/C1-type" evidence="1">
    <location>
        <begin position="10"/>
        <end position="62"/>
    </location>
</feature>
<reference evidence="2" key="1">
    <citation type="submission" date="2020-12" db="EMBL/GenBank/DDBJ databases">
        <title>Vagococcus allomyrinae sp. nov. and Enterococcus lavae sp. nov., isolated from the larvae of Allomyrina dichotoma.</title>
        <authorList>
            <person name="Lee S.D."/>
        </authorList>
    </citation>
    <scope>NUCLEOTIDE SEQUENCE</scope>
    <source>
        <strain evidence="2">BWB3-3</strain>
    </source>
</reference>
<comment type="caution">
    <text evidence="2">The sequence shown here is derived from an EMBL/GenBank/DDBJ whole genome shotgun (WGS) entry which is preliminary data.</text>
</comment>
<dbReference type="Proteomes" id="UP000674938">
    <property type="component" value="Unassembled WGS sequence"/>
</dbReference>
<dbReference type="CDD" id="cd00093">
    <property type="entry name" value="HTH_XRE"/>
    <property type="match status" value="1"/>
</dbReference>
<dbReference type="PANTHER" id="PTHR37038">
    <property type="entry name" value="TRANSCRIPTIONAL REGULATOR-RELATED"/>
    <property type="match status" value="1"/>
</dbReference>
<protein>
    <submittedName>
        <fullName evidence="2">Helix-turn-helix domain-containing protein</fullName>
    </submittedName>
</protein>
<proteinExistence type="predicted"/>
<dbReference type="InterPro" id="IPR010982">
    <property type="entry name" value="Lambda_DNA-bd_dom_sf"/>
</dbReference>
<evidence type="ECO:0000313" key="2">
    <source>
        <dbReference type="EMBL" id="MBP1040990.1"/>
    </source>
</evidence>
<organism evidence="2 3">
    <name type="scientific">Vagococcus allomyrinae</name>
    <dbReference type="NCBI Taxonomy" id="2794353"/>
    <lineage>
        <taxon>Bacteria</taxon>
        <taxon>Bacillati</taxon>
        <taxon>Bacillota</taxon>
        <taxon>Bacilli</taxon>
        <taxon>Lactobacillales</taxon>
        <taxon>Enterococcaceae</taxon>
        <taxon>Vagococcus</taxon>
    </lineage>
</organism>
<dbReference type="SUPFAM" id="SSF47413">
    <property type="entry name" value="lambda repressor-like DNA-binding domains"/>
    <property type="match status" value="1"/>
</dbReference>
<dbReference type="RefSeq" id="WP_209526601.1">
    <property type="nucleotide sequence ID" value="NZ_JAEEGA010000004.1"/>
</dbReference>
<dbReference type="PROSITE" id="PS50943">
    <property type="entry name" value="HTH_CROC1"/>
    <property type="match status" value="1"/>
</dbReference>
<evidence type="ECO:0000313" key="3">
    <source>
        <dbReference type="Proteomes" id="UP000674938"/>
    </source>
</evidence>